<evidence type="ECO:0000313" key="5">
    <source>
        <dbReference type="EMBL" id="MTR83090.1"/>
    </source>
</evidence>
<evidence type="ECO:0000256" key="2">
    <source>
        <dbReference type="ARBA" id="ARBA00022741"/>
    </source>
</evidence>
<dbReference type="InterPro" id="IPR003593">
    <property type="entry name" value="AAA+_ATPase"/>
</dbReference>
<accession>A0A844KUJ0</accession>
<gene>
    <name evidence="5" type="ORF">GMD30_15715</name>
</gene>
<organism evidence="5 6">
    <name type="scientific">Roseburia faecis</name>
    <dbReference type="NCBI Taxonomy" id="301302"/>
    <lineage>
        <taxon>Bacteria</taxon>
        <taxon>Bacillati</taxon>
        <taxon>Bacillota</taxon>
        <taxon>Clostridia</taxon>
        <taxon>Lachnospirales</taxon>
        <taxon>Lachnospiraceae</taxon>
        <taxon>Roseburia</taxon>
    </lineage>
</organism>
<evidence type="ECO:0000256" key="3">
    <source>
        <dbReference type="ARBA" id="ARBA00022840"/>
    </source>
</evidence>
<evidence type="ECO:0000256" key="1">
    <source>
        <dbReference type="ARBA" id="ARBA00022448"/>
    </source>
</evidence>
<protein>
    <submittedName>
        <fullName evidence="5">ATP-binding cassette domain-containing protein</fullName>
    </submittedName>
</protein>
<reference evidence="5 6" key="1">
    <citation type="journal article" date="2019" name="Nat. Med.">
        <title>A library of human gut bacterial isolates paired with longitudinal multiomics data enables mechanistic microbiome research.</title>
        <authorList>
            <person name="Poyet M."/>
            <person name="Groussin M."/>
            <person name="Gibbons S.M."/>
            <person name="Avila-Pacheco J."/>
            <person name="Jiang X."/>
            <person name="Kearney S.M."/>
            <person name="Perrotta A.R."/>
            <person name="Berdy B."/>
            <person name="Zhao S."/>
            <person name="Lieberman T.D."/>
            <person name="Swanson P.K."/>
            <person name="Smith M."/>
            <person name="Roesemann S."/>
            <person name="Alexander J.E."/>
            <person name="Rich S.A."/>
            <person name="Livny J."/>
            <person name="Vlamakis H."/>
            <person name="Clish C."/>
            <person name="Bullock K."/>
            <person name="Deik A."/>
            <person name="Scott J."/>
            <person name="Pierce K.A."/>
            <person name="Xavier R.J."/>
            <person name="Alm E.J."/>
        </authorList>
    </citation>
    <scope>NUCLEOTIDE SEQUENCE [LARGE SCALE GENOMIC DNA]</scope>
    <source>
        <strain evidence="5 6">BIOML-A1</strain>
    </source>
</reference>
<keyword evidence="1" id="KW-0813">Transport</keyword>
<dbReference type="AlphaFoldDB" id="A0A844KUJ0"/>
<sequence>MVLLRAFFYVSSPEQELCFITGKGIWAMRIEMNNINKIIKGVSLLTDINLALESGHIYGFVGDNGSGKTVLFKVLLGLMHKTSGTILVDGREQKDLMQDVGFIIERPEYIPYYSAKKNLEIIAAYRKVADDQRICTVLEMFGLDPSDKKAVGKYSLGMKQKLALSMAFLEDPKVLILDEPLSALDADSVQEARKRILEEKERGKLILIASHYPEDIQSLCDEVYWMKNGHVLPSKENK</sequence>
<dbReference type="SMART" id="SM00382">
    <property type="entry name" value="AAA"/>
    <property type="match status" value="1"/>
</dbReference>
<dbReference type="CDD" id="cd03230">
    <property type="entry name" value="ABC_DR_subfamily_A"/>
    <property type="match status" value="1"/>
</dbReference>
<dbReference type="PROSITE" id="PS50893">
    <property type="entry name" value="ABC_TRANSPORTER_2"/>
    <property type="match status" value="1"/>
</dbReference>
<dbReference type="GO" id="GO:0005524">
    <property type="term" value="F:ATP binding"/>
    <property type="evidence" value="ECO:0007669"/>
    <property type="project" value="UniProtKB-KW"/>
</dbReference>
<dbReference type="InterPro" id="IPR017871">
    <property type="entry name" value="ABC_transporter-like_CS"/>
</dbReference>
<feature type="domain" description="ABC transporter" evidence="4">
    <location>
        <begin position="30"/>
        <end position="238"/>
    </location>
</feature>
<dbReference type="Proteomes" id="UP000446657">
    <property type="component" value="Unassembled WGS sequence"/>
</dbReference>
<keyword evidence="3 5" id="KW-0067">ATP-binding</keyword>
<dbReference type="PANTHER" id="PTHR42939">
    <property type="entry name" value="ABC TRANSPORTER ATP-BINDING PROTEIN ALBC-RELATED"/>
    <property type="match status" value="1"/>
</dbReference>
<comment type="caution">
    <text evidence="5">The sequence shown here is derived from an EMBL/GenBank/DDBJ whole genome shotgun (WGS) entry which is preliminary data.</text>
</comment>
<evidence type="ECO:0000259" key="4">
    <source>
        <dbReference type="PROSITE" id="PS50893"/>
    </source>
</evidence>
<dbReference type="InterPro" id="IPR027417">
    <property type="entry name" value="P-loop_NTPase"/>
</dbReference>
<dbReference type="EMBL" id="WNAL01000050">
    <property type="protein sequence ID" value="MTR83090.1"/>
    <property type="molecule type" value="Genomic_DNA"/>
</dbReference>
<dbReference type="Pfam" id="PF00005">
    <property type="entry name" value="ABC_tran"/>
    <property type="match status" value="1"/>
</dbReference>
<dbReference type="InterPro" id="IPR051782">
    <property type="entry name" value="ABC_Transporter_VariousFunc"/>
</dbReference>
<dbReference type="InterPro" id="IPR003439">
    <property type="entry name" value="ABC_transporter-like_ATP-bd"/>
</dbReference>
<dbReference type="PANTHER" id="PTHR42939:SF1">
    <property type="entry name" value="ABC TRANSPORTER ATP-BINDING PROTEIN ALBC-RELATED"/>
    <property type="match status" value="1"/>
</dbReference>
<dbReference type="GO" id="GO:0016887">
    <property type="term" value="F:ATP hydrolysis activity"/>
    <property type="evidence" value="ECO:0007669"/>
    <property type="project" value="InterPro"/>
</dbReference>
<keyword evidence="2" id="KW-0547">Nucleotide-binding</keyword>
<name>A0A844KUJ0_9FIRM</name>
<evidence type="ECO:0000313" key="6">
    <source>
        <dbReference type="Proteomes" id="UP000446657"/>
    </source>
</evidence>
<proteinExistence type="predicted"/>
<dbReference type="SUPFAM" id="SSF52540">
    <property type="entry name" value="P-loop containing nucleoside triphosphate hydrolases"/>
    <property type="match status" value="1"/>
</dbReference>
<dbReference type="PROSITE" id="PS00211">
    <property type="entry name" value="ABC_TRANSPORTER_1"/>
    <property type="match status" value="1"/>
</dbReference>
<dbReference type="Gene3D" id="3.40.50.300">
    <property type="entry name" value="P-loop containing nucleotide triphosphate hydrolases"/>
    <property type="match status" value="1"/>
</dbReference>